<keyword evidence="8 15" id="KW-0067">ATP-binding</keyword>
<dbReference type="InterPro" id="IPR011604">
    <property type="entry name" value="PDDEXK-like_dom_sf"/>
</dbReference>
<evidence type="ECO:0000256" key="15">
    <source>
        <dbReference type="PROSITE-ProRule" id="PRU00560"/>
    </source>
</evidence>
<dbReference type="PANTHER" id="PTHR11070">
    <property type="entry name" value="UVRD / RECB / PCRA DNA HELICASE FAMILY MEMBER"/>
    <property type="match status" value="1"/>
</dbReference>
<keyword evidence="10" id="KW-0234">DNA repair</keyword>
<dbReference type="EC" id="5.6.2.4" evidence="13"/>
<dbReference type="GO" id="GO:0000725">
    <property type="term" value="P:recombinational repair"/>
    <property type="evidence" value="ECO:0007669"/>
    <property type="project" value="TreeGrafter"/>
</dbReference>
<dbReference type="Gene3D" id="3.90.320.10">
    <property type="match status" value="1"/>
</dbReference>
<keyword evidence="9" id="KW-0238">DNA-binding</keyword>
<evidence type="ECO:0000259" key="17">
    <source>
        <dbReference type="PROSITE" id="PS51217"/>
    </source>
</evidence>
<feature type="domain" description="UvrD-like helicase C-terminal" evidence="17">
    <location>
        <begin position="309"/>
        <end position="601"/>
    </location>
</feature>
<keyword evidence="3 15" id="KW-0547">Nucleotide-binding</keyword>
<dbReference type="InterPro" id="IPR000212">
    <property type="entry name" value="DNA_helicase_UvrD/REP"/>
</dbReference>
<evidence type="ECO:0000256" key="14">
    <source>
        <dbReference type="ARBA" id="ARBA00048988"/>
    </source>
</evidence>
<dbReference type="InterPro" id="IPR011335">
    <property type="entry name" value="Restrct_endonuc-II-like"/>
</dbReference>
<comment type="catalytic activity">
    <reaction evidence="14">
        <text>ATP + H2O = ADP + phosphate + H(+)</text>
        <dbReference type="Rhea" id="RHEA:13065"/>
        <dbReference type="ChEBI" id="CHEBI:15377"/>
        <dbReference type="ChEBI" id="CHEBI:15378"/>
        <dbReference type="ChEBI" id="CHEBI:30616"/>
        <dbReference type="ChEBI" id="CHEBI:43474"/>
        <dbReference type="ChEBI" id="CHEBI:456216"/>
        <dbReference type="EC" id="5.6.2.4"/>
    </reaction>
</comment>
<dbReference type="InterPro" id="IPR014016">
    <property type="entry name" value="UvrD-like_ATP-bd"/>
</dbReference>
<evidence type="ECO:0000256" key="6">
    <source>
        <dbReference type="ARBA" id="ARBA00022806"/>
    </source>
</evidence>
<dbReference type="InterPro" id="IPR027417">
    <property type="entry name" value="P-loop_NTPase"/>
</dbReference>
<feature type="binding site" evidence="15">
    <location>
        <begin position="25"/>
        <end position="32"/>
    </location>
    <ligand>
        <name>ATP</name>
        <dbReference type="ChEBI" id="CHEBI:30616"/>
    </ligand>
</feature>
<comment type="caution">
    <text evidence="18">The sequence shown here is derived from an EMBL/GenBank/DDBJ whole genome shotgun (WGS) entry which is preliminary data.</text>
</comment>
<evidence type="ECO:0000256" key="9">
    <source>
        <dbReference type="ARBA" id="ARBA00023125"/>
    </source>
</evidence>
<dbReference type="SUPFAM" id="SSF52980">
    <property type="entry name" value="Restriction endonuclease-like"/>
    <property type="match status" value="1"/>
</dbReference>
<evidence type="ECO:0000313" key="19">
    <source>
        <dbReference type="Proteomes" id="UP000177953"/>
    </source>
</evidence>
<name>A0A1F6MFP0_9BACT</name>
<evidence type="ECO:0000256" key="10">
    <source>
        <dbReference type="ARBA" id="ARBA00023204"/>
    </source>
</evidence>
<comment type="similarity">
    <text evidence="1">Belongs to the helicase family. UvrD subfamily.</text>
</comment>
<dbReference type="CDD" id="cd17932">
    <property type="entry name" value="DEXQc_UvrD"/>
    <property type="match status" value="1"/>
</dbReference>
<dbReference type="Gene3D" id="1.10.486.10">
    <property type="entry name" value="PCRA, domain 4"/>
    <property type="match status" value="1"/>
</dbReference>
<evidence type="ECO:0000256" key="5">
    <source>
        <dbReference type="ARBA" id="ARBA00022801"/>
    </source>
</evidence>
<evidence type="ECO:0000256" key="13">
    <source>
        <dbReference type="ARBA" id="ARBA00034808"/>
    </source>
</evidence>
<dbReference type="GO" id="GO:0043138">
    <property type="term" value="F:3'-5' DNA helicase activity"/>
    <property type="evidence" value="ECO:0007669"/>
    <property type="project" value="UniProtKB-EC"/>
</dbReference>
<keyword evidence="7" id="KW-0269">Exonuclease</keyword>
<evidence type="ECO:0000256" key="11">
    <source>
        <dbReference type="ARBA" id="ARBA00023235"/>
    </source>
</evidence>
<keyword evidence="6 15" id="KW-0347">Helicase</keyword>
<protein>
    <recommendedName>
        <fullName evidence="13">DNA 3'-5' helicase</fullName>
        <ecNumber evidence="13">5.6.2.4</ecNumber>
    </recommendedName>
</protein>
<dbReference type="Pfam" id="PF00580">
    <property type="entry name" value="UvrD-helicase"/>
    <property type="match status" value="1"/>
</dbReference>
<reference evidence="18 19" key="1">
    <citation type="journal article" date="2016" name="Nat. Commun.">
        <title>Thousands of microbial genomes shed light on interconnected biogeochemical processes in an aquifer system.</title>
        <authorList>
            <person name="Anantharaman K."/>
            <person name="Brown C.T."/>
            <person name="Hug L.A."/>
            <person name="Sharon I."/>
            <person name="Castelle C.J."/>
            <person name="Probst A.J."/>
            <person name="Thomas B.C."/>
            <person name="Singh A."/>
            <person name="Wilkins M.J."/>
            <person name="Karaoz U."/>
            <person name="Brodie E.L."/>
            <person name="Williams K.H."/>
            <person name="Hubbard S.S."/>
            <person name="Banfield J.F."/>
        </authorList>
    </citation>
    <scope>NUCLEOTIDE SEQUENCE [LARGE SCALE GENOMIC DNA]</scope>
</reference>
<evidence type="ECO:0000259" key="16">
    <source>
        <dbReference type="PROSITE" id="PS51198"/>
    </source>
</evidence>
<dbReference type="InterPro" id="IPR014017">
    <property type="entry name" value="DNA_helicase_UvrD-like_C"/>
</dbReference>
<dbReference type="GO" id="GO:0004527">
    <property type="term" value="F:exonuclease activity"/>
    <property type="evidence" value="ECO:0007669"/>
    <property type="project" value="UniProtKB-KW"/>
</dbReference>
<evidence type="ECO:0000256" key="3">
    <source>
        <dbReference type="ARBA" id="ARBA00022741"/>
    </source>
</evidence>
<dbReference type="Pfam" id="PF13361">
    <property type="entry name" value="UvrD_C"/>
    <property type="match status" value="1"/>
</dbReference>
<gene>
    <name evidence="18" type="ORF">A2754_00255</name>
</gene>
<dbReference type="Gene3D" id="1.10.10.160">
    <property type="match status" value="1"/>
</dbReference>
<keyword evidence="4" id="KW-0227">DNA damage</keyword>
<dbReference type="PANTHER" id="PTHR11070:SF2">
    <property type="entry name" value="ATP-DEPENDENT DNA HELICASE SRS2"/>
    <property type="match status" value="1"/>
</dbReference>
<dbReference type="EMBL" id="MFPU01000010">
    <property type="protein sequence ID" value="OGH70348.1"/>
    <property type="molecule type" value="Genomic_DNA"/>
</dbReference>
<dbReference type="InterPro" id="IPR038726">
    <property type="entry name" value="PDDEXK_AddAB-type"/>
</dbReference>
<dbReference type="PROSITE" id="PS51217">
    <property type="entry name" value="UVRD_HELICASE_CTER"/>
    <property type="match status" value="1"/>
</dbReference>
<evidence type="ECO:0000313" key="18">
    <source>
        <dbReference type="EMBL" id="OGH70348.1"/>
    </source>
</evidence>
<dbReference type="GO" id="GO:0005524">
    <property type="term" value="F:ATP binding"/>
    <property type="evidence" value="ECO:0007669"/>
    <property type="project" value="UniProtKB-UniRule"/>
</dbReference>
<dbReference type="InterPro" id="IPR013986">
    <property type="entry name" value="DExx_box_DNA_helicase_dom_sf"/>
</dbReference>
<proteinExistence type="inferred from homology"/>
<dbReference type="GO" id="GO:0003677">
    <property type="term" value="F:DNA binding"/>
    <property type="evidence" value="ECO:0007669"/>
    <property type="project" value="UniProtKB-KW"/>
</dbReference>
<dbReference type="Pfam" id="PF12705">
    <property type="entry name" value="PDDEXK_1"/>
    <property type="match status" value="1"/>
</dbReference>
<evidence type="ECO:0000256" key="2">
    <source>
        <dbReference type="ARBA" id="ARBA00022722"/>
    </source>
</evidence>
<keyword evidence="5 15" id="KW-0378">Hydrolase</keyword>
<dbReference type="PROSITE" id="PS51198">
    <property type="entry name" value="UVRD_HELICASE_ATP_BIND"/>
    <property type="match status" value="1"/>
</dbReference>
<sequence>MSQNKLNRAQQKAVEYANGPLLIVAGAGTGKTTVITNKICHLIQKGLAKPEEILALTFTDKAALEMAERVDEMVETGYTELQISTFHAFCQRILEHHAIDIGLSNQFKLLTESAAWLLIRKNFSKFNLDYYRPMGSPLRHIYELLRHFSKCKDELITPAEYLEYAEGQAKENGDMSRDAGGNVEEKNRLTEIANAYHVYNQLLIDNALFDFGDLIFYTIKLFTERPGILQKFQQKYKYILVDEFQDVNWAQYKLVGLLANQTSELTVVGDDDQSIYAFRGASVSNILRFKDDFPKAKEIVLNENYRSGQEILDVAYRSVQYNNPDRLEVKLGIDKKLKNHKGTLKSEVAHIHAATLDEEVRLVTKEIIRLKSIDESVAWDDFAILVRANSHADPFVSQLEAANIPYEFLASSGLYRQPIVLDCLNYFKLLDSRQESSSVYRLLCLPCLHFKENDIQKITYLAKKKSVSYYEALKRATEFGLSQEGVELSGKIIELIHDGMKRARHEKPSVILYNFLEKIGYLNYLTREEEQGNRKVIRAIYHLKQFFDYLSQFETIDPEANVVNFVEHFLAVLESGDKGALYQPSDTPDSVNILTVHASKGLEFKYVFVVNLVEDRFPARSKGDGIDVPAVLIKEQLPEGDGHFQEERRLFYVATTRAKERVYFTSASDYGGVRTKKISRFLAELGYVGNKIISEQGVTIPEKKTSEPEKGEFIYDLPRAFSFSQIRSYETCPYQYKLAHILKIPTKGSASFSFGQTIHGTLQAFYERVQELNRTEQASLFAPTPEAKIAGEIKVPSQEELFSLYENHWIADWYKSQHQREEYYEKGKQILSIFYKSQENNWTIPVNLESWFKIKVGDYLVHGRIDRIDQLADGTLEIIDYKTGKSKEKLTGEDKEQLLIYQIAVEELVEYRNVGKLSKLTFFYVNDNLRASFVGEPKELDKLKEKLKETIDKIHDKDFTATPSKFACDYCDFKDICDFRI</sequence>
<evidence type="ECO:0000256" key="12">
    <source>
        <dbReference type="ARBA" id="ARBA00034617"/>
    </source>
</evidence>
<dbReference type="Proteomes" id="UP000177953">
    <property type="component" value="Unassembled WGS sequence"/>
</dbReference>
<dbReference type="AlphaFoldDB" id="A0A1F6MFP0"/>
<evidence type="ECO:0000256" key="8">
    <source>
        <dbReference type="ARBA" id="ARBA00022840"/>
    </source>
</evidence>
<feature type="domain" description="UvrD-like helicase ATP-binding" evidence="16">
    <location>
        <begin position="4"/>
        <end position="308"/>
    </location>
</feature>
<comment type="catalytic activity">
    <reaction evidence="12">
        <text>Couples ATP hydrolysis with the unwinding of duplex DNA by translocating in the 3'-5' direction.</text>
        <dbReference type="EC" id="5.6.2.4"/>
    </reaction>
</comment>
<keyword evidence="11" id="KW-0413">Isomerase</keyword>
<dbReference type="SUPFAM" id="SSF52540">
    <property type="entry name" value="P-loop containing nucleoside triphosphate hydrolases"/>
    <property type="match status" value="1"/>
</dbReference>
<organism evidence="18 19">
    <name type="scientific">Candidatus Magasanikbacteria bacterium RIFCSPHIGHO2_01_FULL_47_8</name>
    <dbReference type="NCBI Taxonomy" id="1798673"/>
    <lineage>
        <taxon>Bacteria</taxon>
        <taxon>Candidatus Magasanikiibacteriota</taxon>
    </lineage>
</organism>
<dbReference type="Gene3D" id="3.40.50.300">
    <property type="entry name" value="P-loop containing nucleotide triphosphate hydrolases"/>
    <property type="match status" value="2"/>
</dbReference>
<accession>A0A1F6MFP0</accession>
<keyword evidence="2" id="KW-0540">Nuclease</keyword>
<evidence type="ECO:0000256" key="4">
    <source>
        <dbReference type="ARBA" id="ARBA00022763"/>
    </source>
</evidence>
<evidence type="ECO:0000256" key="1">
    <source>
        <dbReference type="ARBA" id="ARBA00009922"/>
    </source>
</evidence>
<evidence type="ECO:0000256" key="7">
    <source>
        <dbReference type="ARBA" id="ARBA00022839"/>
    </source>
</evidence>